<proteinExistence type="predicted"/>
<dbReference type="EMBL" id="BAEN01000009">
    <property type="protein sequence ID" value="GAC12893.1"/>
    <property type="molecule type" value="Genomic_DNA"/>
</dbReference>
<dbReference type="RefSeq" id="WP_008842713.1">
    <property type="nucleotide sequence ID" value="NZ_BAEN01000009.1"/>
</dbReference>
<evidence type="ECO:0000256" key="1">
    <source>
        <dbReference type="SAM" id="Phobius"/>
    </source>
</evidence>
<reference evidence="2 3" key="1">
    <citation type="journal article" date="2017" name="Antonie Van Leeuwenhoek">
        <title>Rhizobium rhizosphaerae sp. nov., a novel species isolated from rice rhizosphere.</title>
        <authorList>
            <person name="Zhao J.J."/>
            <person name="Zhang J."/>
            <person name="Zhang R.J."/>
            <person name="Zhang C.W."/>
            <person name="Yin H.Q."/>
            <person name="Zhang X.X."/>
        </authorList>
    </citation>
    <scope>NUCLEOTIDE SEQUENCE [LARGE SCALE GENOMIC DNA]</scope>
    <source>
        <strain evidence="2 3">E3</strain>
    </source>
</reference>
<keyword evidence="3" id="KW-1185">Reference proteome</keyword>
<evidence type="ECO:0000313" key="2">
    <source>
        <dbReference type="EMBL" id="GAC12893.1"/>
    </source>
</evidence>
<dbReference type="Proteomes" id="UP000006334">
    <property type="component" value="Unassembled WGS sequence"/>
</dbReference>
<keyword evidence="1" id="KW-0472">Membrane</keyword>
<name>K6Y8D1_9ALTE</name>
<dbReference type="AlphaFoldDB" id="K6Y8D1"/>
<accession>K6Y8D1</accession>
<gene>
    <name evidence="2" type="ORF">GLIP_0239</name>
</gene>
<protein>
    <submittedName>
        <fullName evidence="2">Uncharacterized protein</fullName>
    </submittedName>
</protein>
<feature type="transmembrane region" description="Helical" evidence="1">
    <location>
        <begin position="6"/>
        <end position="23"/>
    </location>
</feature>
<keyword evidence="1" id="KW-1133">Transmembrane helix</keyword>
<organism evidence="2 3">
    <name type="scientific">Aliiglaciecola lipolytica E3</name>
    <dbReference type="NCBI Taxonomy" id="1127673"/>
    <lineage>
        <taxon>Bacteria</taxon>
        <taxon>Pseudomonadati</taxon>
        <taxon>Pseudomonadota</taxon>
        <taxon>Gammaproteobacteria</taxon>
        <taxon>Alteromonadales</taxon>
        <taxon>Alteromonadaceae</taxon>
        <taxon>Aliiglaciecola</taxon>
    </lineage>
</organism>
<sequence length="46" mass="5259">MDSFGMTGFTFGLMGFVFGVVALRRVDKLEKKLKELEVIDKDFKSQ</sequence>
<dbReference type="STRING" id="1127673.GLIP_0239"/>
<keyword evidence="1" id="KW-0812">Transmembrane</keyword>
<comment type="caution">
    <text evidence="2">The sequence shown here is derived from an EMBL/GenBank/DDBJ whole genome shotgun (WGS) entry which is preliminary data.</text>
</comment>
<evidence type="ECO:0000313" key="3">
    <source>
        <dbReference type="Proteomes" id="UP000006334"/>
    </source>
</evidence>